<evidence type="ECO:0000313" key="12">
    <source>
        <dbReference type="EMBL" id="ETW02688.1"/>
    </source>
</evidence>
<dbReference type="PANTHER" id="PTHR46065">
    <property type="entry name" value="E3 UBIQUITIN-PROTEIN LIGASE MARCH 2/3 FAMILY MEMBER"/>
    <property type="match status" value="1"/>
</dbReference>
<dbReference type="AlphaFoldDB" id="A0A024UAM0"/>
<keyword evidence="4" id="KW-0479">Metal-binding</keyword>
<dbReference type="PANTHER" id="PTHR46065:SF3">
    <property type="entry name" value="FI20425P1"/>
    <property type="match status" value="1"/>
</dbReference>
<protein>
    <recommendedName>
        <fullName evidence="11">RING-CH-type domain-containing protein</fullName>
    </recommendedName>
</protein>
<dbReference type="InterPro" id="IPR013083">
    <property type="entry name" value="Znf_RING/FYVE/PHD"/>
</dbReference>
<evidence type="ECO:0000256" key="8">
    <source>
        <dbReference type="ARBA" id="ARBA00022989"/>
    </source>
</evidence>
<evidence type="ECO:0000256" key="2">
    <source>
        <dbReference type="ARBA" id="ARBA00022679"/>
    </source>
</evidence>
<organism evidence="12">
    <name type="scientific">Aphanomyces invadans</name>
    <dbReference type="NCBI Taxonomy" id="157072"/>
    <lineage>
        <taxon>Eukaryota</taxon>
        <taxon>Sar</taxon>
        <taxon>Stramenopiles</taxon>
        <taxon>Oomycota</taxon>
        <taxon>Saprolegniomycetes</taxon>
        <taxon>Saprolegniales</taxon>
        <taxon>Verrucalvaceae</taxon>
        <taxon>Aphanomyces</taxon>
    </lineage>
</organism>
<dbReference type="VEuPathDB" id="FungiDB:H310_06139"/>
<dbReference type="GeneID" id="20083189"/>
<keyword evidence="6" id="KW-0833">Ubl conjugation pathway</keyword>
<dbReference type="PROSITE" id="PS51292">
    <property type="entry name" value="ZF_RING_CH"/>
    <property type="match status" value="1"/>
</dbReference>
<gene>
    <name evidence="12" type="ORF">H310_06139</name>
</gene>
<dbReference type="GO" id="GO:0008270">
    <property type="term" value="F:zinc ion binding"/>
    <property type="evidence" value="ECO:0007669"/>
    <property type="project" value="UniProtKB-KW"/>
</dbReference>
<evidence type="ECO:0000256" key="6">
    <source>
        <dbReference type="ARBA" id="ARBA00022786"/>
    </source>
</evidence>
<name>A0A024UAM0_9STRA</name>
<keyword evidence="7" id="KW-0862">Zinc</keyword>
<dbReference type="Gene3D" id="3.30.40.10">
    <property type="entry name" value="Zinc/RING finger domain, C3HC4 (zinc finger)"/>
    <property type="match status" value="1"/>
</dbReference>
<dbReference type="SUPFAM" id="SSF57850">
    <property type="entry name" value="RING/U-box"/>
    <property type="match status" value="1"/>
</dbReference>
<evidence type="ECO:0000259" key="11">
    <source>
        <dbReference type="PROSITE" id="PS51292"/>
    </source>
</evidence>
<sequence length="171" mass="18774">MDNLELGCPLLPSPQSCRICRGHESSPPNMLISACLCMGSVGRIHTQCLKAWILSRGLPMQEAMACELCKTTYRLVGRRRIAWGRKHAFSNSALVYATAFVLLLSCTVGVLWTVGTILSSWQTFRGSVANLVPLIALLGTSVPVALLTLWQLFSRWRAKSSVVYFDTVLGS</sequence>
<keyword evidence="2" id="KW-0808">Transferase</keyword>
<evidence type="ECO:0000256" key="3">
    <source>
        <dbReference type="ARBA" id="ARBA00022692"/>
    </source>
</evidence>
<dbReference type="STRING" id="157072.A0A024UAM0"/>
<dbReference type="Pfam" id="PF12906">
    <property type="entry name" value="RINGv"/>
    <property type="match status" value="1"/>
</dbReference>
<reference evidence="12" key="1">
    <citation type="submission" date="2013-12" db="EMBL/GenBank/DDBJ databases">
        <title>The Genome Sequence of Aphanomyces invadans NJM9701.</title>
        <authorList>
            <consortium name="The Broad Institute Genomics Platform"/>
            <person name="Russ C."/>
            <person name="Tyler B."/>
            <person name="van West P."/>
            <person name="Dieguez-Uribeondo J."/>
            <person name="Young S.K."/>
            <person name="Zeng Q."/>
            <person name="Gargeya S."/>
            <person name="Fitzgerald M."/>
            <person name="Abouelleil A."/>
            <person name="Alvarado L."/>
            <person name="Chapman S.B."/>
            <person name="Gainer-Dewar J."/>
            <person name="Goldberg J."/>
            <person name="Griggs A."/>
            <person name="Gujja S."/>
            <person name="Hansen M."/>
            <person name="Howarth C."/>
            <person name="Imamovic A."/>
            <person name="Ireland A."/>
            <person name="Larimer J."/>
            <person name="McCowan C."/>
            <person name="Murphy C."/>
            <person name="Pearson M."/>
            <person name="Poon T.W."/>
            <person name="Priest M."/>
            <person name="Roberts A."/>
            <person name="Saif S."/>
            <person name="Shea T."/>
            <person name="Sykes S."/>
            <person name="Wortman J."/>
            <person name="Nusbaum C."/>
            <person name="Birren B."/>
        </authorList>
    </citation>
    <scope>NUCLEOTIDE SEQUENCE [LARGE SCALE GENOMIC DNA]</scope>
    <source>
        <strain evidence="12">NJM9701</strain>
    </source>
</reference>
<feature type="transmembrane region" description="Helical" evidence="10">
    <location>
        <begin position="134"/>
        <end position="153"/>
    </location>
</feature>
<feature type="domain" description="RING-CH-type" evidence="11">
    <location>
        <begin position="9"/>
        <end position="76"/>
    </location>
</feature>
<evidence type="ECO:0000256" key="10">
    <source>
        <dbReference type="SAM" id="Phobius"/>
    </source>
</evidence>
<evidence type="ECO:0000256" key="1">
    <source>
        <dbReference type="ARBA" id="ARBA00004141"/>
    </source>
</evidence>
<keyword evidence="8 10" id="KW-1133">Transmembrane helix</keyword>
<keyword evidence="3 10" id="KW-0812">Transmembrane</keyword>
<dbReference type="GO" id="GO:0004842">
    <property type="term" value="F:ubiquitin-protein transferase activity"/>
    <property type="evidence" value="ECO:0007669"/>
    <property type="project" value="TreeGrafter"/>
</dbReference>
<evidence type="ECO:0000256" key="4">
    <source>
        <dbReference type="ARBA" id="ARBA00022723"/>
    </source>
</evidence>
<evidence type="ECO:0000256" key="9">
    <source>
        <dbReference type="ARBA" id="ARBA00023136"/>
    </source>
</evidence>
<proteinExistence type="predicted"/>
<dbReference type="GO" id="GO:0016567">
    <property type="term" value="P:protein ubiquitination"/>
    <property type="evidence" value="ECO:0007669"/>
    <property type="project" value="TreeGrafter"/>
</dbReference>
<dbReference type="InterPro" id="IPR011016">
    <property type="entry name" value="Znf_RING-CH"/>
</dbReference>
<keyword evidence="5" id="KW-0863">Zinc-finger</keyword>
<comment type="subcellular location">
    <subcellularLocation>
        <location evidence="1">Membrane</location>
        <topology evidence="1">Multi-pass membrane protein</topology>
    </subcellularLocation>
</comment>
<dbReference type="EMBL" id="KI913961">
    <property type="protein sequence ID" value="ETW02688.1"/>
    <property type="molecule type" value="Genomic_DNA"/>
</dbReference>
<dbReference type="SMART" id="SM00744">
    <property type="entry name" value="RINGv"/>
    <property type="match status" value="1"/>
</dbReference>
<dbReference type="GO" id="GO:0016020">
    <property type="term" value="C:membrane"/>
    <property type="evidence" value="ECO:0007669"/>
    <property type="project" value="UniProtKB-SubCell"/>
</dbReference>
<accession>A0A024UAM0</accession>
<feature type="transmembrane region" description="Helical" evidence="10">
    <location>
        <begin position="93"/>
        <end position="114"/>
    </location>
</feature>
<keyword evidence="9 10" id="KW-0472">Membrane</keyword>
<dbReference type="RefSeq" id="XP_008869293.1">
    <property type="nucleotide sequence ID" value="XM_008871071.1"/>
</dbReference>
<evidence type="ECO:0000256" key="5">
    <source>
        <dbReference type="ARBA" id="ARBA00022771"/>
    </source>
</evidence>
<dbReference type="OrthoDB" id="264354at2759"/>
<evidence type="ECO:0000256" key="7">
    <source>
        <dbReference type="ARBA" id="ARBA00022833"/>
    </source>
</evidence>